<dbReference type="EMBL" id="JAIWYP010000015">
    <property type="protein sequence ID" value="KAH3700607.1"/>
    <property type="molecule type" value="Genomic_DNA"/>
</dbReference>
<reference evidence="1" key="2">
    <citation type="submission" date="2020-11" db="EMBL/GenBank/DDBJ databases">
        <authorList>
            <person name="McCartney M.A."/>
            <person name="Auch B."/>
            <person name="Kono T."/>
            <person name="Mallez S."/>
            <person name="Becker A."/>
            <person name="Gohl D.M."/>
            <person name="Silverstein K.A.T."/>
            <person name="Koren S."/>
            <person name="Bechman K.B."/>
            <person name="Herman A."/>
            <person name="Abrahante J.E."/>
            <person name="Garbe J."/>
        </authorList>
    </citation>
    <scope>NUCLEOTIDE SEQUENCE</scope>
    <source>
        <strain evidence="1">Duluth1</strain>
        <tissue evidence="1">Whole animal</tissue>
    </source>
</reference>
<dbReference type="Proteomes" id="UP000828390">
    <property type="component" value="Unassembled WGS sequence"/>
</dbReference>
<organism evidence="1 2">
    <name type="scientific">Dreissena polymorpha</name>
    <name type="common">Zebra mussel</name>
    <name type="synonym">Mytilus polymorpha</name>
    <dbReference type="NCBI Taxonomy" id="45954"/>
    <lineage>
        <taxon>Eukaryota</taxon>
        <taxon>Metazoa</taxon>
        <taxon>Spiralia</taxon>
        <taxon>Lophotrochozoa</taxon>
        <taxon>Mollusca</taxon>
        <taxon>Bivalvia</taxon>
        <taxon>Autobranchia</taxon>
        <taxon>Heteroconchia</taxon>
        <taxon>Euheterodonta</taxon>
        <taxon>Imparidentia</taxon>
        <taxon>Neoheterodontei</taxon>
        <taxon>Myida</taxon>
        <taxon>Dreissenoidea</taxon>
        <taxon>Dreissenidae</taxon>
        <taxon>Dreissena</taxon>
    </lineage>
</organism>
<dbReference type="AlphaFoldDB" id="A0A9D4BPK2"/>
<keyword evidence="2" id="KW-1185">Reference proteome</keyword>
<sequence>MMSDFFQTGTRFAQIQDIIKTNILTKFHGDWTIHVSLRVKNALSSGGHAFKRTGTIFELVQDIIGTNLLTKFHEDQTVNVTNCKIGLVSCIDSGSLPVVALMTGGGAKVVAPMTGGGANA</sequence>
<comment type="caution">
    <text evidence="1">The sequence shown here is derived from an EMBL/GenBank/DDBJ whole genome shotgun (WGS) entry which is preliminary data.</text>
</comment>
<gene>
    <name evidence="1" type="ORF">DPMN_075584</name>
</gene>
<protein>
    <submittedName>
        <fullName evidence="1">Uncharacterized protein</fullName>
    </submittedName>
</protein>
<accession>A0A9D4BPK2</accession>
<name>A0A9D4BPK2_DREPO</name>
<proteinExistence type="predicted"/>
<evidence type="ECO:0000313" key="1">
    <source>
        <dbReference type="EMBL" id="KAH3700607.1"/>
    </source>
</evidence>
<evidence type="ECO:0000313" key="2">
    <source>
        <dbReference type="Proteomes" id="UP000828390"/>
    </source>
</evidence>
<reference evidence="1" key="1">
    <citation type="journal article" date="2019" name="bioRxiv">
        <title>The Genome of the Zebra Mussel, Dreissena polymorpha: A Resource for Invasive Species Research.</title>
        <authorList>
            <person name="McCartney M.A."/>
            <person name="Auch B."/>
            <person name="Kono T."/>
            <person name="Mallez S."/>
            <person name="Zhang Y."/>
            <person name="Obille A."/>
            <person name="Becker A."/>
            <person name="Abrahante J.E."/>
            <person name="Garbe J."/>
            <person name="Badalamenti J.P."/>
            <person name="Herman A."/>
            <person name="Mangelson H."/>
            <person name="Liachko I."/>
            <person name="Sullivan S."/>
            <person name="Sone E.D."/>
            <person name="Koren S."/>
            <person name="Silverstein K.A.T."/>
            <person name="Beckman K.B."/>
            <person name="Gohl D.M."/>
        </authorList>
    </citation>
    <scope>NUCLEOTIDE SEQUENCE</scope>
    <source>
        <strain evidence="1">Duluth1</strain>
        <tissue evidence="1">Whole animal</tissue>
    </source>
</reference>